<dbReference type="InterPro" id="IPR000885">
    <property type="entry name" value="Fib_collagen_C"/>
</dbReference>
<dbReference type="Pfam" id="PF01410">
    <property type="entry name" value="COLFI"/>
    <property type="match status" value="1"/>
</dbReference>
<protein>
    <recommendedName>
        <fullName evidence="6">Fibrillar collagen NC1 domain-containing protein</fullName>
    </recommendedName>
</protein>
<dbReference type="Proteomes" id="UP001044222">
    <property type="component" value="Chromosome 15"/>
</dbReference>
<dbReference type="PANTHER" id="PTHR24637">
    <property type="entry name" value="COLLAGEN"/>
    <property type="match status" value="1"/>
</dbReference>
<dbReference type="Gene3D" id="2.60.120.1000">
    <property type="match status" value="1"/>
</dbReference>
<evidence type="ECO:0000313" key="7">
    <source>
        <dbReference type="EMBL" id="KAG5834483.1"/>
    </source>
</evidence>
<evidence type="ECO:0000259" key="6">
    <source>
        <dbReference type="PROSITE" id="PS51461"/>
    </source>
</evidence>
<evidence type="ECO:0000256" key="2">
    <source>
        <dbReference type="ARBA" id="ARBA00022525"/>
    </source>
</evidence>
<accession>A0A9D3LTJ9</accession>
<dbReference type="SMART" id="SM00038">
    <property type="entry name" value="COLFI"/>
    <property type="match status" value="1"/>
</dbReference>
<feature type="region of interest" description="Disordered" evidence="5">
    <location>
        <begin position="400"/>
        <end position="535"/>
    </location>
</feature>
<dbReference type="PANTHER" id="PTHR24637:SF421">
    <property type="entry name" value="CUTICLE COLLAGEN DPY-2"/>
    <property type="match status" value="1"/>
</dbReference>
<feature type="region of interest" description="Disordered" evidence="5">
    <location>
        <begin position="75"/>
        <end position="95"/>
    </location>
</feature>
<reference evidence="7" key="1">
    <citation type="submission" date="2021-01" db="EMBL/GenBank/DDBJ databases">
        <title>A chromosome-scale assembly of European eel, Anguilla anguilla.</title>
        <authorList>
            <person name="Henkel C."/>
            <person name="Jong-Raadsen S.A."/>
            <person name="Dufour S."/>
            <person name="Weltzien F.-A."/>
            <person name="Palstra A.P."/>
            <person name="Pelster B."/>
            <person name="Spaink H.P."/>
            <person name="Van Den Thillart G.E."/>
            <person name="Jansen H."/>
            <person name="Zahm M."/>
            <person name="Klopp C."/>
            <person name="Cedric C."/>
            <person name="Louis A."/>
            <person name="Berthelot C."/>
            <person name="Parey E."/>
            <person name="Roest Crollius H."/>
            <person name="Montfort J."/>
            <person name="Robinson-Rechavi M."/>
            <person name="Bucao C."/>
            <person name="Bouchez O."/>
            <person name="Gislard M."/>
            <person name="Lluch J."/>
            <person name="Milhes M."/>
            <person name="Lampietro C."/>
            <person name="Lopez Roques C."/>
            <person name="Donnadieu C."/>
            <person name="Braasch I."/>
            <person name="Desvignes T."/>
            <person name="Postlethwait J."/>
            <person name="Bobe J."/>
            <person name="Guiguen Y."/>
            <person name="Dirks R."/>
        </authorList>
    </citation>
    <scope>NUCLEOTIDE SEQUENCE</scope>
    <source>
        <strain evidence="7">Tag_6206</strain>
        <tissue evidence="7">Liver</tissue>
    </source>
</reference>
<evidence type="ECO:0000256" key="5">
    <source>
        <dbReference type="SAM" id="MobiDB-lite"/>
    </source>
</evidence>
<evidence type="ECO:0000313" key="8">
    <source>
        <dbReference type="Proteomes" id="UP001044222"/>
    </source>
</evidence>
<dbReference type="GO" id="GO:0005201">
    <property type="term" value="F:extracellular matrix structural constituent"/>
    <property type="evidence" value="ECO:0007669"/>
    <property type="project" value="InterPro"/>
</dbReference>
<keyword evidence="3" id="KW-0272">Extracellular matrix</keyword>
<feature type="compositionally biased region" description="Low complexity" evidence="5">
    <location>
        <begin position="413"/>
        <end position="422"/>
    </location>
</feature>
<dbReference type="AlphaFoldDB" id="A0A9D3LTJ9"/>
<name>A0A9D3LTJ9_ANGAN</name>
<feature type="compositionally biased region" description="Pro residues" evidence="5">
    <location>
        <begin position="488"/>
        <end position="497"/>
    </location>
</feature>
<dbReference type="EMBL" id="JAFIRN010000015">
    <property type="protein sequence ID" value="KAG5834483.1"/>
    <property type="molecule type" value="Genomic_DNA"/>
</dbReference>
<keyword evidence="8" id="KW-1185">Reference proteome</keyword>
<comment type="subcellular location">
    <subcellularLocation>
        <location evidence="1">Secreted</location>
    </subcellularLocation>
</comment>
<comment type="caution">
    <text evidence="7">The sequence shown here is derived from an EMBL/GenBank/DDBJ whole genome shotgun (WGS) entry which is preliminary data.</text>
</comment>
<feature type="compositionally biased region" description="Basic and acidic residues" evidence="5">
    <location>
        <begin position="76"/>
        <end position="95"/>
    </location>
</feature>
<keyword evidence="4" id="KW-0176">Collagen</keyword>
<dbReference type="Pfam" id="PF01391">
    <property type="entry name" value="Collagen"/>
    <property type="match status" value="1"/>
</dbReference>
<evidence type="ECO:0000256" key="3">
    <source>
        <dbReference type="ARBA" id="ARBA00022530"/>
    </source>
</evidence>
<evidence type="ECO:0000256" key="1">
    <source>
        <dbReference type="ARBA" id="ARBA00004613"/>
    </source>
</evidence>
<dbReference type="GO" id="GO:0005581">
    <property type="term" value="C:collagen trimer"/>
    <property type="evidence" value="ECO:0007669"/>
    <property type="project" value="UniProtKB-KW"/>
</dbReference>
<keyword evidence="2" id="KW-0964">Secreted</keyword>
<dbReference type="InterPro" id="IPR008160">
    <property type="entry name" value="Collagen"/>
</dbReference>
<sequence length="769" mass="84117">MKVPTALLDLRVLLVNEVLPAQLDPPDFQDALDPRAPQAPLERRVDRVRKVHKVLQEEMVSRVLSVFQAQPALSDPQERTEIRERSVNQGKREAKGTRENMVHLVRLVLKAQLDSLVLLVLMGSLDLEDSRGSLGRKVMKDPEGSLDLLAQLGCRVCLGLQVRKEKPETLAKWAPLVPLAQEVPLVPLEQMALKAPQVASATLELWERRVNLVKPESLVFKEMSAHQVPEVNGERRVKPVPLVLLALLVQKVLLEMMVLRAALVQAVSLVTLVLLESLDSLVKMVLLVTREMMERLVNLVLLDLLVSPDLLAHLEREDPLGLLDLKEDKEKKEARVSQVWRAHKARQVLWVHKVLQASQVLKASGESLVQLVNKASLGHLALMDLLDLWYGEGPPGLPGLKGDTGLKGEKGHPGLIGLIGPPGEQGEKGDRGLPGPQGSSGPKGDTGIAGPSGPLGPIGPPGLPGPPGPKGAKGSSGQTGPKGESGVPGPPGPPGPPGDVIHPLPIQSSPKRSRRNIDASQLMDDEANPENYKDYDDGMEEIFGSLNSLKLEIEQMKHPLGTQANPARTCKDLQLCHPDFPDGEYWIDPNQGCSRDSFKVYCNFTAGGESCIYPDKKSEGARLTSWAKEIPGSWFSEFKRGKLLSYMDSEGNPIGVVQMTFLRLLSASARQNLTYNCYQSVAWHDSEGDSYDKAIRFLGSNDEEMSYDNNPYIRAVVDGCALKKGYEKTVLEINTPKVEQVPFVDIMFNDFGGASQKFGFEVGPVCFIG</sequence>
<organism evidence="7 8">
    <name type="scientific">Anguilla anguilla</name>
    <name type="common">European freshwater eel</name>
    <name type="synonym">Muraena anguilla</name>
    <dbReference type="NCBI Taxonomy" id="7936"/>
    <lineage>
        <taxon>Eukaryota</taxon>
        <taxon>Metazoa</taxon>
        <taxon>Chordata</taxon>
        <taxon>Craniata</taxon>
        <taxon>Vertebrata</taxon>
        <taxon>Euteleostomi</taxon>
        <taxon>Actinopterygii</taxon>
        <taxon>Neopterygii</taxon>
        <taxon>Teleostei</taxon>
        <taxon>Anguilliformes</taxon>
        <taxon>Anguillidae</taxon>
        <taxon>Anguilla</taxon>
    </lineage>
</organism>
<dbReference type="FunFam" id="2.60.120.1000:FF:000002">
    <property type="entry name" value="Collagen XI alpha 1 chain"/>
    <property type="match status" value="1"/>
</dbReference>
<dbReference type="GO" id="GO:0005576">
    <property type="term" value="C:extracellular region"/>
    <property type="evidence" value="ECO:0007669"/>
    <property type="project" value="UniProtKB-SubCell"/>
</dbReference>
<feature type="domain" description="Fibrillar collagen NC1" evidence="6">
    <location>
        <begin position="540"/>
        <end position="768"/>
    </location>
</feature>
<evidence type="ECO:0000256" key="4">
    <source>
        <dbReference type="ARBA" id="ARBA00023119"/>
    </source>
</evidence>
<gene>
    <name evidence="7" type="ORF">ANANG_G00261990</name>
</gene>
<feature type="compositionally biased region" description="Low complexity" evidence="5">
    <location>
        <begin position="470"/>
        <end position="487"/>
    </location>
</feature>
<dbReference type="PROSITE" id="PS51461">
    <property type="entry name" value="NC1_FIB"/>
    <property type="match status" value="1"/>
</dbReference>
<feature type="compositionally biased region" description="Pro residues" evidence="5">
    <location>
        <begin position="457"/>
        <end position="469"/>
    </location>
</feature>
<proteinExistence type="predicted"/>